<evidence type="ECO:0000313" key="2">
    <source>
        <dbReference type="Proteomes" id="UP000696280"/>
    </source>
</evidence>
<name>A0A9N9L4A4_9HELO</name>
<sequence>MSAAVAAALATLKAPKKKRTTKQKVEGLELDKDNEFSILEVIKVVKLLKKTTNFRWHSKAYQTNQDRCLRDYRKTMAVCFHAQELPGIIIQPGAASNINDALIFPVDLTQLAENVCTRTLGTIRGLEEANAFELVAKKKVYLGLSELIQLVEFDLSKITSRGCLGFRLALVLVHWREIQVGASWIPWFFLRAILISTYPLVKQENLLWQDLTFSRELDRNGVSQGNFTLVVIFRNIKYSTEDTDKNDFQLSLEVKIDSPTTRPELLIPHRILGILIRRKLLKFHDSIESLMLGREQNITMKPEAKRSVARDSSSLLKCTNLGTLHSLPVLLAGRARGLGLTNDVAASRTFNNYLKIRVQWLGYQSNTVVYSWRAKFGTNVEQAYGRDTARQAMGHAPDTSTLEKYYLQGLYAVNTAATLIDGVAPVKAVSANQMSPSIQRSEHPRLCRERNTLIEDFVNRDGDILSAQATGDYHQLVCAQRRARKVALRVALATERSLQNETRGVDVIKKRIEELNKLGRFAQLVREQASKLAEDDHTPEVQGEEDFQDLSAYVDDYQLQKHPSTEAAKQSTHETIGVDISKSFEGKVLASSTTSIDTYKAFMQLLYSYSKQPQERTCDLCAKSPFRTEKQKTRTFDRVESLRIHRAGVGDTKFGKWKCRMEYDVATAGESDHHPWKFPYGCGNTYKKLQFLIDHLRFIDLKHIPDPKHEELKAADGWFDSDFFPQHMLERKIMAELQSQAERFENAIRCALFMPTHDFAEISRVRSMGTHHWVEKLFLAMRMCRIQLFTGMFLSLFPKSKRFMN</sequence>
<comment type="caution">
    <text evidence="1">The sequence shown here is derived from an EMBL/GenBank/DDBJ whole genome shotgun (WGS) entry which is preliminary data.</text>
</comment>
<dbReference type="EMBL" id="CAJVRL010000092">
    <property type="protein sequence ID" value="CAG8959756.1"/>
    <property type="molecule type" value="Genomic_DNA"/>
</dbReference>
<dbReference type="Proteomes" id="UP000696280">
    <property type="component" value="Unassembled WGS sequence"/>
</dbReference>
<protein>
    <submittedName>
        <fullName evidence="1">Uncharacterized protein</fullName>
    </submittedName>
</protein>
<dbReference type="OrthoDB" id="3439359at2759"/>
<dbReference type="AlphaFoldDB" id="A0A9N9L4A4"/>
<accession>A0A9N9L4A4</accession>
<keyword evidence="2" id="KW-1185">Reference proteome</keyword>
<evidence type="ECO:0000313" key="1">
    <source>
        <dbReference type="EMBL" id="CAG8959756.1"/>
    </source>
</evidence>
<organism evidence="1 2">
    <name type="scientific">Hymenoscyphus fraxineus</name>
    <dbReference type="NCBI Taxonomy" id="746836"/>
    <lineage>
        <taxon>Eukaryota</taxon>
        <taxon>Fungi</taxon>
        <taxon>Dikarya</taxon>
        <taxon>Ascomycota</taxon>
        <taxon>Pezizomycotina</taxon>
        <taxon>Leotiomycetes</taxon>
        <taxon>Helotiales</taxon>
        <taxon>Helotiaceae</taxon>
        <taxon>Hymenoscyphus</taxon>
    </lineage>
</organism>
<gene>
    <name evidence="1" type="ORF">HYFRA_00001662</name>
</gene>
<proteinExistence type="predicted"/>
<reference evidence="1" key="1">
    <citation type="submission" date="2021-07" db="EMBL/GenBank/DDBJ databases">
        <authorList>
            <person name="Durling M."/>
        </authorList>
    </citation>
    <scope>NUCLEOTIDE SEQUENCE</scope>
</reference>